<reference evidence="1" key="2">
    <citation type="journal article" date="2015" name="Data Brief">
        <title>Shoot transcriptome of the giant reed, Arundo donax.</title>
        <authorList>
            <person name="Barrero R.A."/>
            <person name="Guerrero F.D."/>
            <person name="Moolhuijzen P."/>
            <person name="Goolsby J.A."/>
            <person name="Tidwell J."/>
            <person name="Bellgard S.E."/>
            <person name="Bellgard M.I."/>
        </authorList>
    </citation>
    <scope>NUCLEOTIDE SEQUENCE</scope>
    <source>
        <tissue evidence="1">Shoot tissue taken approximately 20 cm above the soil surface</tissue>
    </source>
</reference>
<accession>A0A0A9HD45</accession>
<reference evidence="1" key="1">
    <citation type="submission" date="2014-09" db="EMBL/GenBank/DDBJ databases">
        <authorList>
            <person name="Magalhaes I.L.F."/>
            <person name="Oliveira U."/>
            <person name="Santos F.R."/>
            <person name="Vidigal T.H.D.A."/>
            <person name="Brescovit A.D."/>
            <person name="Santos A.J."/>
        </authorList>
    </citation>
    <scope>NUCLEOTIDE SEQUENCE</scope>
    <source>
        <tissue evidence="1">Shoot tissue taken approximately 20 cm above the soil surface</tissue>
    </source>
</reference>
<evidence type="ECO:0000313" key="1">
    <source>
        <dbReference type="EMBL" id="JAE32776.1"/>
    </source>
</evidence>
<organism evidence="1">
    <name type="scientific">Arundo donax</name>
    <name type="common">Giant reed</name>
    <name type="synonym">Donax arundinaceus</name>
    <dbReference type="NCBI Taxonomy" id="35708"/>
    <lineage>
        <taxon>Eukaryota</taxon>
        <taxon>Viridiplantae</taxon>
        <taxon>Streptophyta</taxon>
        <taxon>Embryophyta</taxon>
        <taxon>Tracheophyta</taxon>
        <taxon>Spermatophyta</taxon>
        <taxon>Magnoliopsida</taxon>
        <taxon>Liliopsida</taxon>
        <taxon>Poales</taxon>
        <taxon>Poaceae</taxon>
        <taxon>PACMAD clade</taxon>
        <taxon>Arundinoideae</taxon>
        <taxon>Arundineae</taxon>
        <taxon>Arundo</taxon>
    </lineage>
</organism>
<protein>
    <submittedName>
        <fullName evidence="1">Uncharacterized protein</fullName>
    </submittedName>
</protein>
<proteinExistence type="predicted"/>
<dbReference type="AlphaFoldDB" id="A0A0A9HD45"/>
<name>A0A0A9HD45_ARUDO</name>
<dbReference type="EMBL" id="GBRH01165120">
    <property type="protein sequence ID" value="JAE32776.1"/>
    <property type="molecule type" value="Transcribed_RNA"/>
</dbReference>
<sequence length="23" mass="2723">MCCAQNDKCCILPLVLKYYLFLK</sequence>